<evidence type="ECO:0000313" key="3">
    <source>
        <dbReference type="Proteomes" id="UP000226267"/>
    </source>
</evidence>
<sequence>MITWIRYKIAIRRAERAEYEAFTQPFNWRSTDAWRRRRVNTYLLKRRYTRRYPINIELIGKGAAVFALVAVAAVWVLTMWGLS</sequence>
<keyword evidence="1" id="KW-0472">Membrane</keyword>
<accession>A0A0M4RS18</accession>
<proteinExistence type="predicted"/>
<keyword evidence="1" id="KW-0812">Transmembrane</keyword>
<reference evidence="2 3" key="1">
    <citation type="submission" date="2015-08" db="EMBL/GenBank/DDBJ databases">
        <authorList>
            <person name="London S.C."/>
            <person name="Barrett N.A."/>
            <person name="Buerkert T.R."/>
            <person name="Cautela J.A."/>
            <person name="Egan M.S."/>
            <person name="Erb J.E."/>
            <person name="Garrigan K.E."/>
            <person name="Hagan D.J."/>
            <person name="Hartwell M.C."/>
            <person name="Hyduchak K.M."/>
            <person name="Jacob A.E."/>
            <person name="Lamey M.E."/>
            <person name="Lindemann J.M."/>
            <person name="Martynyuk T."/>
            <person name="Mele F.E."/>
            <person name="Menninger J.E."/>
            <person name="Nabua C.T."/>
            <person name="Napoli C.K."/>
            <person name="Santiago L.M."/>
            <person name="Sweetman A.T."/>
            <person name="Weinstein J.L."/>
            <person name="Denigris D.M."/>
            <person name="King-Smith C."/>
            <person name="Lee-Soety J.Y."/>
            <person name="Delesalle V.A."/>
            <person name="Bradley K.W."/>
            <person name="Asai D.J."/>
            <person name="Bowman C.A."/>
            <person name="Russell D.A."/>
            <person name="Pope W.H."/>
            <person name="Jacobs-Sera D."/>
            <person name="Hendrix R.W."/>
            <person name="Hatfull G.F."/>
        </authorList>
    </citation>
    <scope>NUCLEOTIDE SEQUENCE [LARGE SCALE GENOMIC DNA]</scope>
</reference>
<protein>
    <submittedName>
        <fullName evidence="2">Uncharacterized protein</fullName>
    </submittedName>
</protein>
<gene>
    <name evidence="2" type="ORF">SEA_BRENT_46</name>
</gene>
<name>A0A0M4RS18_9CAUD</name>
<keyword evidence="3" id="KW-1185">Reference proteome</keyword>
<dbReference type="EMBL" id="KT365401">
    <property type="protein sequence ID" value="ALF01257.1"/>
    <property type="molecule type" value="Genomic_DNA"/>
</dbReference>
<keyword evidence="1" id="KW-1133">Transmembrane helix</keyword>
<evidence type="ECO:0000256" key="1">
    <source>
        <dbReference type="SAM" id="Phobius"/>
    </source>
</evidence>
<organism evidence="2 3">
    <name type="scientific">Arthrobacter phage Brent</name>
    <dbReference type="NCBI Taxonomy" id="1701798"/>
    <lineage>
        <taxon>Viruses</taxon>
        <taxon>Duplodnaviria</taxon>
        <taxon>Heunggongvirae</taxon>
        <taxon>Uroviricota</taxon>
        <taxon>Caudoviricetes</taxon>
        <taxon>Berryhillviridae</taxon>
        <taxon>Jawnskivirus</taxon>
        <taxon>Jawnskivirus brent</taxon>
        <taxon>Marthavirus brent</taxon>
    </lineage>
</organism>
<evidence type="ECO:0000313" key="2">
    <source>
        <dbReference type="EMBL" id="ALF01257.1"/>
    </source>
</evidence>
<dbReference type="Proteomes" id="UP000226267">
    <property type="component" value="Segment"/>
</dbReference>
<feature type="transmembrane region" description="Helical" evidence="1">
    <location>
        <begin position="58"/>
        <end position="82"/>
    </location>
</feature>